<evidence type="ECO:0000256" key="4">
    <source>
        <dbReference type="SAM" id="Phobius"/>
    </source>
</evidence>
<dbReference type="InterPro" id="IPR036322">
    <property type="entry name" value="WD40_repeat_dom_sf"/>
</dbReference>
<dbReference type="VEuPathDB" id="FungiDB:Malapachy_3923"/>
<dbReference type="STRING" id="77020.A0A0M8MUR2"/>
<gene>
    <name evidence="6" type="ORF">Malapachy_3923</name>
</gene>
<dbReference type="SUPFAM" id="SSF50978">
    <property type="entry name" value="WD40 repeat-like"/>
    <property type="match status" value="2"/>
</dbReference>
<dbReference type="InterPro" id="IPR019363">
    <property type="entry name" value="LDAH"/>
</dbReference>
<dbReference type="GO" id="GO:0005811">
    <property type="term" value="C:lipid droplet"/>
    <property type="evidence" value="ECO:0007669"/>
    <property type="project" value="InterPro"/>
</dbReference>
<evidence type="ECO:0000313" key="6">
    <source>
        <dbReference type="EMBL" id="KOS14160.1"/>
    </source>
</evidence>
<dbReference type="Proteomes" id="UP000037751">
    <property type="component" value="Unassembled WGS sequence"/>
</dbReference>
<proteinExistence type="predicted"/>
<dbReference type="Pfam" id="PF10230">
    <property type="entry name" value="LIDHydrolase"/>
    <property type="match status" value="1"/>
</dbReference>
<sequence>MLRDEVGMDVPVLLGGHSMGAYVAMRLFARFSDHVRGLHLLFPTISHIGRAPQARLVGLLLPPPMLLCVYWMGLFLAWLPYTWTYTLVAWLTWQNETSARITTDFVRRPYASFTALRTFADEQDMITQLPADTLSILKAKRVPVHCYWAKGNSDAWAPSWHRQHAETHMELTPWSVPETLRDADNPVLVESVVPTWSSTECTWKLPHSFCLEHGPTLSKVTAHWLAKDLAASLNTFAHLICESKQLYLSAQASGRRINVFSRRNNLMQCLSFDDVPGSRTAHIKGVSGLSLGFESPTSDNVLLIASIGSIVAIWRLDAINMAKMGQVPVYKRWRLDGTLPMRGQLVSTTSITHGRLAIGSNTHLSVWTKGTHASSQWRMAWSVRTPRPLLRVRWSPQGEYVAAVPLADTRVMVWHVSQAYPAQVTRVAMLRHTRTIHSIDWRQAEDPNNEALVLVVIALNNVAYLYAPVPGEQHSLRQWAAIDVASDVRDVSYGSDTPAMSEVVSLMYCDAHRLSVALKHDMDLLEQQEQMVQVGVEEEAPEVAHVRTTRLKQLRQYRSQAPDLFFALMKDGSMVVYAVLHIRAAQAHLLQTLMVLRIPPCISTELSQGPLYMEFFPLAPPKIAIKATLPTAVIHAQTASGLRGSMAVSMALLLDGDLHGLFVQDMMVGAEGNETDTDTSIRSFLQAEHRSDILSLELTNNRSSLLSFSRDGVLIWWRLVEMGGRAIFRSIHQTRLRDTLAACSIGDGPHIAALDDHHVVIGLINQERFEESDAPNFSINDVTMQPHDIPAISEDTMVAFHSVNLRDGALLILCTSNAELRSWTIRKRAAWAVETHDTVSLDATKIVSALIVPHLHPGHTPALLTMSDQGQFDVYVAPTWERVARVNTGLHDVALMRVDASGHVAILSHTKNQWHVQIRDLSWIGTCDTLVHAFTIESQSKPSMAWTTVEQLGSILAVSADNQVHIVAESGLFWSTMALVDLNELSTGHVSHVKWICQHRLLISSSCQLFMFDTHLQAHGSQDGESLVAALAERHKMRPYYEAVHLRECLLFGMLDNVQAIVRAIEAHLHGLAWPALTWSWTRTSLTQGLDLPADQLRNMAEKVSSQGIAEMPHDDSSALAYALRAVHTVATSSHVLDEYGLQFLVHWVASQYQTARLILAFRSAEQEALLSKVQSMWIQRPSWDHIRTTGVFCWVRSREALVPIMEQVARAAFSTGDDINPVRCTLFYLALKNLSMVRSVWRRAVGHSDQNKMKTFLANDFTQERWRVAAQKNAFALISQRRFEFAAAFFLLGGAISDAVNVCVRHLHDLELGLALARIFEEDEFGPVFLKAVRQYVLPHAKETGDRWLCAYAHDVLGEPASIATALTEPLSEAMSTEAVPALDRPDPGLLLLLEQCKRDAWYNDAISPQRETQYVSLCARLLQRMGCDFLCVSVLRSWSFARITPPPAEASAPSRQEEEVPAPKIKSLIGERRPPPAQSAAEFDMSAFGL</sequence>
<reference evidence="6 7" key="1">
    <citation type="submission" date="2015-07" db="EMBL/GenBank/DDBJ databases">
        <title>Draft Genome Sequence of Malassezia furfur CBS1878 and Malassezia pachydermatis CBS1879.</title>
        <authorList>
            <person name="Triana S."/>
            <person name="Ohm R."/>
            <person name="Gonzalez A."/>
            <person name="DeCock H."/>
            <person name="Restrepo S."/>
            <person name="Celis A."/>
        </authorList>
    </citation>
    <scope>NUCLEOTIDE SEQUENCE [LARGE SCALE GENOMIC DNA]</scope>
    <source>
        <strain evidence="6 7">CBS 1879</strain>
    </source>
</reference>
<keyword evidence="4" id="KW-0812">Transmembrane</keyword>
<keyword evidence="4" id="KW-1133">Transmembrane helix</keyword>
<dbReference type="GeneID" id="28730258"/>
<protein>
    <submittedName>
        <fullName evidence="6">Rav1-regulator of (H+)-atpase in vacuolar membrane</fullName>
    </submittedName>
</protein>
<evidence type="ECO:0000256" key="2">
    <source>
        <dbReference type="ARBA" id="ARBA00048461"/>
    </source>
</evidence>
<dbReference type="InterPro" id="IPR022033">
    <property type="entry name" value="Rav1p_C"/>
</dbReference>
<comment type="catalytic activity">
    <reaction evidence="1">
        <text>a diacylglycerol + H2O = a monoacylglycerol + a fatty acid + H(+)</text>
        <dbReference type="Rhea" id="RHEA:32731"/>
        <dbReference type="ChEBI" id="CHEBI:15377"/>
        <dbReference type="ChEBI" id="CHEBI:15378"/>
        <dbReference type="ChEBI" id="CHEBI:17408"/>
        <dbReference type="ChEBI" id="CHEBI:18035"/>
        <dbReference type="ChEBI" id="CHEBI:28868"/>
    </reaction>
</comment>
<dbReference type="InterPro" id="IPR029058">
    <property type="entry name" value="AB_hydrolase_fold"/>
</dbReference>
<dbReference type="PANTHER" id="PTHR13950">
    <property type="entry name" value="RABCONNECTIN-RELATED"/>
    <property type="match status" value="1"/>
</dbReference>
<dbReference type="Gene3D" id="2.130.10.10">
    <property type="entry name" value="YVTN repeat-like/Quinoprotein amine dehydrogenase"/>
    <property type="match status" value="1"/>
</dbReference>
<comment type="caution">
    <text evidence="6">The sequence shown here is derived from an EMBL/GenBank/DDBJ whole genome shotgun (WGS) entry which is preliminary data.</text>
</comment>
<accession>A0A0M8MUR2</accession>
<evidence type="ECO:0000256" key="1">
    <source>
        <dbReference type="ARBA" id="ARBA00047591"/>
    </source>
</evidence>
<dbReference type="InterPro" id="IPR052208">
    <property type="entry name" value="DmX-like/RAVE_component"/>
</dbReference>
<evidence type="ECO:0000259" key="5">
    <source>
        <dbReference type="Pfam" id="PF12234"/>
    </source>
</evidence>
<dbReference type="EMBL" id="LGAV01000004">
    <property type="protein sequence ID" value="KOS14160.1"/>
    <property type="molecule type" value="Genomic_DNA"/>
</dbReference>
<feature type="region of interest" description="Disordered" evidence="3">
    <location>
        <begin position="1448"/>
        <end position="1492"/>
    </location>
</feature>
<dbReference type="GO" id="GO:0019915">
    <property type="term" value="P:lipid storage"/>
    <property type="evidence" value="ECO:0007669"/>
    <property type="project" value="InterPro"/>
</dbReference>
<dbReference type="InterPro" id="IPR015943">
    <property type="entry name" value="WD40/YVTN_repeat-like_dom_sf"/>
</dbReference>
<feature type="domain" description="RAVE complex protein Rav1 C-terminal" evidence="5">
    <location>
        <begin position="879"/>
        <end position="1071"/>
    </location>
</feature>
<evidence type="ECO:0000313" key="7">
    <source>
        <dbReference type="Proteomes" id="UP000037751"/>
    </source>
</evidence>
<organism evidence="6 7">
    <name type="scientific">Malassezia pachydermatis</name>
    <dbReference type="NCBI Taxonomy" id="77020"/>
    <lineage>
        <taxon>Eukaryota</taxon>
        <taxon>Fungi</taxon>
        <taxon>Dikarya</taxon>
        <taxon>Basidiomycota</taxon>
        <taxon>Ustilaginomycotina</taxon>
        <taxon>Malasseziomycetes</taxon>
        <taxon>Malasseziales</taxon>
        <taxon>Malasseziaceae</taxon>
        <taxon>Malassezia</taxon>
    </lineage>
</organism>
<keyword evidence="4" id="KW-0472">Membrane</keyword>
<feature type="transmembrane region" description="Helical" evidence="4">
    <location>
        <begin position="56"/>
        <end position="79"/>
    </location>
</feature>
<feature type="domain" description="RAVE complex protein Rav1 C-terminal" evidence="5">
    <location>
        <begin position="1096"/>
        <end position="1435"/>
    </location>
</feature>
<keyword evidence="7" id="KW-1185">Reference proteome</keyword>
<dbReference type="Gene3D" id="3.40.50.1820">
    <property type="entry name" value="alpha/beta hydrolase"/>
    <property type="match status" value="1"/>
</dbReference>
<dbReference type="Pfam" id="PF12234">
    <property type="entry name" value="Rav1p_C"/>
    <property type="match status" value="2"/>
</dbReference>
<name>A0A0M8MUR2_9BASI</name>
<dbReference type="RefSeq" id="XP_017991792.1">
    <property type="nucleotide sequence ID" value="XM_018138382.1"/>
</dbReference>
<dbReference type="SUPFAM" id="SSF53474">
    <property type="entry name" value="alpha/beta-Hydrolases"/>
    <property type="match status" value="1"/>
</dbReference>
<evidence type="ECO:0000256" key="3">
    <source>
        <dbReference type="SAM" id="MobiDB-lite"/>
    </source>
</evidence>
<comment type="catalytic activity">
    <reaction evidence="2">
        <text>a monoacylglycerol + H2O = glycerol + a fatty acid + H(+)</text>
        <dbReference type="Rhea" id="RHEA:15245"/>
        <dbReference type="ChEBI" id="CHEBI:15377"/>
        <dbReference type="ChEBI" id="CHEBI:15378"/>
        <dbReference type="ChEBI" id="CHEBI:17408"/>
        <dbReference type="ChEBI" id="CHEBI:17754"/>
        <dbReference type="ChEBI" id="CHEBI:28868"/>
    </reaction>
</comment>
<dbReference type="GO" id="GO:0043291">
    <property type="term" value="C:RAVE complex"/>
    <property type="evidence" value="ECO:0007669"/>
    <property type="project" value="TreeGrafter"/>
</dbReference>
<dbReference type="GO" id="GO:0016298">
    <property type="term" value="F:lipase activity"/>
    <property type="evidence" value="ECO:0007669"/>
    <property type="project" value="InterPro"/>
</dbReference>
<dbReference type="PANTHER" id="PTHR13950:SF9">
    <property type="entry name" value="RABCONNECTIN-3A"/>
    <property type="match status" value="1"/>
</dbReference>
<dbReference type="GO" id="GO:0007035">
    <property type="term" value="P:vacuolar acidification"/>
    <property type="evidence" value="ECO:0007669"/>
    <property type="project" value="TreeGrafter"/>
</dbReference>
<dbReference type="OrthoDB" id="342131at2759"/>